<dbReference type="InterPro" id="IPR036264">
    <property type="entry name" value="Bact_exopeptidase_dim_dom"/>
</dbReference>
<dbReference type="Pfam" id="PF01546">
    <property type="entry name" value="Peptidase_M20"/>
    <property type="match status" value="1"/>
</dbReference>
<dbReference type="Pfam" id="PF07687">
    <property type="entry name" value="M20_dimer"/>
    <property type="match status" value="1"/>
</dbReference>
<keyword evidence="8" id="KW-0862">Zinc</keyword>
<keyword evidence="7 11" id="KW-0378">Hydrolase</keyword>
<dbReference type="OrthoDB" id="9809784at2"/>
<dbReference type="PANTHER" id="PTHR43808">
    <property type="entry name" value="ACETYLORNITHINE DEACETYLASE"/>
    <property type="match status" value="1"/>
</dbReference>
<dbReference type="InterPro" id="IPR002933">
    <property type="entry name" value="Peptidase_M20"/>
</dbReference>
<dbReference type="STRING" id="1029756.W911_02140"/>
<keyword evidence="12" id="KW-1185">Reference proteome</keyword>
<dbReference type="EC" id="3.5.1.16" evidence="11"/>
<dbReference type="KEGG" id="hni:W911_02140"/>
<dbReference type="RefSeq" id="WP_023785858.1">
    <property type="nucleotide sequence ID" value="NC_022997.1"/>
</dbReference>
<keyword evidence="5" id="KW-0028">Amino-acid biosynthesis</keyword>
<evidence type="ECO:0000256" key="5">
    <source>
        <dbReference type="ARBA" id="ARBA00022605"/>
    </source>
</evidence>
<proteinExistence type="inferred from homology"/>
<dbReference type="InterPro" id="IPR011650">
    <property type="entry name" value="Peptidase_M20_dimer"/>
</dbReference>
<keyword evidence="9" id="KW-0170">Cobalt</keyword>
<dbReference type="AlphaFoldDB" id="V5SBX4"/>
<dbReference type="HOGENOM" id="CLU_021802_2_4_5"/>
<accession>V5SBX4</accession>
<dbReference type="InterPro" id="IPR001261">
    <property type="entry name" value="ArgE/DapE_CS"/>
</dbReference>
<dbReference type="InterPro" id="IPR010169">
    <property type="entry name" value="AcOrn-deacetyl"/>
</dbReference>
<dbReference type="NCBIfam" id="NF005710">
    <property type="entry name" value="PRK07522.1"/>
    <property type="match status" value="1"/>
</dbReference>
<evidence type="ECO:0000313" key="12">
    <source>
        <dbReference type="Proteomes" id="UP000018542"/>
    </source>
</evidence>
<dbReference type="CDD" id="cd03894">
    <property type="entry name" value="M20_ArgE"/>
    <property type="match status" value="1"/>
</dbReference>
<evidence type="ECO:0000256" key="2">
    <source>
        <dbReference type="ARBA" id="ARBA00005691"/>
    </source>
</evidence>
<evidence type="ECO:0000256" key="8">
    <source>
        <dbReference type="ARBA" id="ARBA00022833"/>
    </source>
</evidence>
<comment type="similarity">
    <text evidence="2">Belongs to the peptidase M20A family. ArgE subfamily.</text>
</comment>
<dbReference type="SUPFAM" id="SSF55031">
    <property type="entry name" value="Bacterial exopeptidase dimerisation domain"/>
    <property type="match status" value="1"/>
</dbReference>
<name>V5SBX4_9HYPH</name>
<dbReference type="PROSITE" id="PS00758">
    <property type="entry name" value="ARGE_DAPE_CPG2_1"/>
    <property type="match status" value="1"/>
</dbReference>
<reference evidence="11 12" key="1">
    <citation type="journal article" date="2014" name="Genome Announc.">
        <title>Complete Genome Sequence of Hyphomicrobium nitrativorans Strain NL23, a Denitrifying Bacterium Isolated from Biofilm of a Methanol-Fed Denitrification System Treating Seawater at the Montreal Biodome.</title>
        <authorList>
            <person name="Martineau C."/>
            <person name="Villeneuve C."/>
            <person name="Mauffrey F."/>
            <person name="Villemur R."/>
        </authorList>
    </citation>
    <scope>NUCLEOTIDE SEQUENCE [LARGE SCALE GENOMIC DNA]</scope>
    <source>
        <strain evidence="11">NL23</strain>
    </source>
</reference>
<dbReference type="PATRIC" id="fig|1029756.8.peg.455"/>
<evidence type="ECO:0000256" key="9">
    <source>
        <dbReference type="ARBA" id="ARBA00023285"/>
    </source>
</evidence>
<dbReference type="InterPro" id="IPR050072">
    <property type="entry name" value="Peptidase_M20A"/>
</dbReference>
<evidence type="ECO:0000256" key="6">
    <source>
        <dbReference type="ARBA" id="ARBA00022723"/>
    </source>
</evidence>
<dbReference type="SUPFAM" id="SSF53187">
    <property type="entry name" value="Zn-dependent exopeptidases"/>
    <property type="match status" value="1"/>
</dbReference>
<evidence type="ECO:0000256" key="4">
    <source>
        <dbReference type="ARBA" id="ARBA00022571"/>
    </source>
</evidence>
<protein>
    <submittedName>
        <fullName evidence="11">Acetylornithine deacetylase</fullName>
        <ecNumber evidence="11">3.5.1.16</ecNumber>
    </submittedName>
</protein>
<keyword evidence="3" id="KW-0963">Cytoplasm</keyword>
<dbReference type="GO" id="GO:0008777">
    <property type="term" value="F:acetylornithine deacetylase activity"/>
    <property type="evidence" value="ECO:0007669"/>
    <property type="project" value="UniProtKB-EC"/>
</dbReference>
<dbReference type="GO" id="GO:0006526">
    <property type="term" value="P:L-arginine biosynthetic process"/>
    <property type="evidence" value="ECO:0007669"/>
    <property type="project" value="UniProtKB-KW"/>
</dbReference>
<feature type="domain" description="Peptidase M20 dimerisation" evidence="10">
    <location>
        <begin position="176"/>
        <end position="285"/>
    </location>
</feature>
<organism evidence="11 12">
    <name type="scientific">Hyphomicrobium nitrativorans NL23</name>
    <dbReference type="NCBI Taxonomy" id="1029756"/>
    <lineage>
        <taxon>Bacteria</taxon>
        <taxon>Pseudomonadati</taxon>
        <taxon>Pseudomonadota</taxon>
        <taxon>Alphaproteobacteria</taxon>
        <taxon>Hyphomicrobiales</taxon>
        <taxon>Hyphomicrobiaceae</taxon>
        <taxon>Hyphomicrobium</taxon>
    </lineage>
</organism>
<dbReference type="Gene3D" id="3.40.630.10">
    <property type="entry name" value="Zn peptidases"/>
    <property type="match status" value="1"/>
</dbReference>
<dbReference type="NCBIfam" id="TIGR01892">
    <property type="entry name" value="AcOrn-deacetyl"/>
    <property type="match status" value="1"/>
</dbReference>
<gene>
    <name evidence="11" type="ORF">W911_02140</name>
</gene>
<dbReference type="Proteomes" id="UP000018542">
    <property type="component" value="Chromosome"/>
</dbReference>
<evidence type="ECO:0000256" key="1">
    <source>
        <dbReference type="ARBA" id="ARBA00001947"/>
    </source>
</evidence>
<dbReference type="GO" id="GO:0046872">
    <property type="term" value="F:metal ion binding"/>
    <property type="evidence" value="ECO:0007669"/>
    <property type="project" value="UniProtKB-KW"/>
</dbReference>
<comment type="cofactor">
    <cofactor evidence="1">
        <name>Zn(2+)</name>
        <dbReference type="ChEBI" id="CHEBI:29105"/>
    </cofactor>
</comment>
<keyword evidence="6" id="KW-0479">Metal-binding</keyword>
<dbReference type="PANTHER" id="PTHR43808:SF31">
    <property type="entry name" value="N-ACETYL-L-CITRULLINE DEACETYLASE"/>
    <property type="match status" value="1"/>
</dbReference>
<evidence type="ECO:0000256" key="7">
    <source>
        <dbReference type="ARBA" id="ARBA00022801"/>
    </source>
</evidence>
<evidence type="ECO:0000256" key="3">
    <source>
        <dbReference type="ARBA" id="ARBA00022490"/>
    </source>
</evidence>
<keyword evidence="4" id="KW-0055">Arginine biosynthesis</keyword>
<sequence length="387" mass="41518">MTPDTTSSAIALLTHLVAFDTTSHKSNRDLVSFVEAYLADHGVASHLVPTEDGEKASLFATIGPEDVPGIGLSGHTDVVPTVPSDWTSDPYLVREEAGRLYGRGTTDMKGYLACVLALVPEFKRRALKVPIHILFSYDEETGCTGVRPMIAELGNRLAKPRLVFVGEPTNMTVVDAHKGPMRWRVDVAGRAAHSSMAPIGVNAIAIAAELIAELNRIETDLKTATRDDRFLPPYATLQVTEISGGTASNIVPAACHFGFEVRTLAGLDVEAIERRLNAFAETRFLADMQRVAPEAGISIRRVNSVPPFAAGPLSEAVALALKLAQQNETYAVSYATEAGLFQMADVPAVVCGPGDIAQAHTADEWIAISEIERCLAFLGRLADWAEG</sequence>
<dbReference type="Gene3D" id="3.30.70.360">
    <property type="match status" value="1"/>
</dbReference>
<evidence type="ECO:0000313" key="11">
    <source>
        <dbReference type="EMBL" id="AHB47474.1"/>
    </source>
</evidence>
<dbReference type="PROSITE" id="PS00759">
    <property type="entry name" value="ARGE_DAPE_CPG2_2"/>
    <property type="match status" value="1"/>
</dbReference>
<evidence type="ECO:0000259" key="10">
    <source>
        <dbReference type="Pfam" id="PF07687"/>
    </source>
</evidence>
<dbReference type="EMBL" id="CP006912">
    <property type="protein sequence ID" value="AHB47474.1"/>
    <property type="molecule type" value="Genomic_DNA"/>
</dbReference>